<proteinExistence type="predicted"/>
<dbReference type="Pfam" id="PF04015">
    <property type="entry name" value="DUF362"/>
    <property type="match status" value="1"/>
</dbReference>
<dbReference type="RefSeq" id="WP_155316642.1">
    <property type="nucleotide sequence ID" value="NZ_AP021874.1"/>
</dbReference>
<protein>
    <recommendedName>
        <fullName evidence="1">DUF362 domain-containing protein</fullName>
    </recommendedName>
</protein>
<sequence length="443" mass="49342">MISSTVAVVRYQKPRESVKHAVDLCHGLENLKSGMRVFIKPNIVFWTRAVAFPKWGVITTSRVVEDMVRLLKDKGVDDITIGEGMVTQNPKDGRTPAHAFETLGYRVLERRYGVRTINVFERPFEGVDLGDGVSLNFNTDILNCDLVVDLPAMKAHNQTVVSLGIKNLKGTIDIPSRKRCHNADPGKNLDFMVARLADRLPPVFTLIDGIYTLERGPGPDGSMRRSDILVASSDILSADMVGARLLGYEPDQVPHLALAAANRGRPTDLSDVRVVGAAPEDLARPHNFDFPYTSDEHGELPASLAKQGIKGVFYRKYDDTMCTYCSQLNGLTLTAIRFAWKGQAWDRIEILTGKRMDPTPGMQATILLGKCMYQKHKNNPDINRMIAVKGCPPRPSDIVKALHQAGIDADPGLFENIDQLPGFYMARYQDRPEFEEGFFRVED</sequence>
<evidence type="ECO:0000313" key="3">
    <source>
        <dbReference type="Proteomes" id="UP000427906"/>
    </source>
</evidence>
<evidence type="ECO:0000259" key="1">
    <source>
        <dbReference type="Pfam" id="PF04015"/>
    </source>
</evidence>
<reference evidence="2 3" key="1">
    <citation type="submission" date="2019-11" db="EMBL/GenBank/DDBJ databases">
        <title>Comparative genomics of hydrocarbon-degrading Desulfosarcina strains.</title>
        <authorList>
            <person name="Watanabe M."/>
            <person name="Kojima H."/>
            <person name="Fukui M."/>
        </authorList>
    </citation>
    <scope>NUCLEOTIDE SEQUENCE [LARGE SCALE GENOMIC DNA]</scope>
    <source>
        <strain evidence="2 3">PL12</strain>
    </source>
</reference>
<dbReference type="OrthoDB" id="9785671at2"/>
<dbReference type="InterPro" id="IPR007160">
    <property type="entry name" value="DUF362"/>
</dbReference>
<name>A0A5K7YUX2_9BACT</name>
<organism evidence="2 3">
    <name type="scientific">Desulfosarcina alkanivorans</name>
    <dbReference type="NCBI Taxonomy" id="571177"/>
    <lineage>
        <taxon>Bacteria</taxon>
        <taxon>Pseudomonadati</taxon>
        <taxon>Thermodesulfobacteriota</taxon>
        <taxon>Desulfobacteria</taxon>
        <taxon>Desulfobacterales</taxon>
        <taxon>Desulfosarcinaceae</taxon>
        <taxon>Desulfosarcina</taxon>
    </lineage>
</organism>
<dbReference type="EMBL" id="AP021874">
    <property type="protein sequence ID" value="BBO68487.1"/>
    <property type="molecule type" value="Genomic_DNA"/>
</dbReference>
<feature type="domain" description="DUF362" evidence="1">
    <location>
        <begin position="37"/>
        <end position="244"/>
    </location>
</feature>
<dbReference type="AlphaFoldDB" id="A0A5K7YUX2"/>
<dbReference type="KEGG" id="dalk:DSCA_24170"/>
<dbReference type="Proteomes" id="UP000427906">
    <property type="component" value="Chromosome"/>
</dbReference>
<keyword evidence="3" id="KW-1185">Reference proteome</keyword>
<accession>A0A5K7YUX2</accession>
<gene>
    <name evidence="2" type="ORF">DSCA_24170</name>
</gene>
<evidence type="ECO:0000313" key="2">
    <source>
        <dbReference type="EMBL" id="BBO68487.1"/>
    </source>
</evidence>